<feature type="region of interest" description="Disordered" evidence="1">
    <location>
        <begin position="183"/>
        <end position="202"/>
    </location>
</feature>
<feature type="region of interest" description="Disordered" evidence="1">
    <location>
        <begin position="75"/>
        <end position="99"/>
    </location>
</feature>
<dbReference type="AlphaFoldDB" id="A0AA39K0D0"/>
<sequence>MKAILEEPPLGPMVAMLLSLVLQPYRIQKPVSFEAIDFTCTYNAVKNHRHGTTVSQESHTKRMEHLPYNPPVFPSQDLSSGVAVPPPKHRQTRKDHHSRAERYQLESHLLTAQIEALQSHITAYIANKPPGDLRYTPNPLAVVAARRCKERQEVKPSRVLVKEVRKLRMKREELLAAREQMKTEYEERQRSRQIGHPSLGPL</sequence>
<dbReference type="Proteomes" id="UP001175211">
    <property type="component" value="Unassembled WGS sequence"/>
</dbReference>
<proteinExistence type="predicted"/>
<dbReference type="GeneID" id="85361396"/>
<comment type="caution">
    <text evidence="2">The sequence shown here is derived from an EMBL/GenBank/DDBJ whole genome shotgun (WGS) entry which is preliminary data.</text>
</comment>
<gene>
    <name evidence="2" type="ORF">EV420DRAFT_1646011</name>
</gene>
<name>A0AA39K0D0_ARMTA</name>
<dbReference type="EMBL" id="JAUEPS010000032">
    <property type="protein sequence ID" value="KAK0452048.1"/>
    <property type="molecule type" value="Genomic_DNA"/>
</dbReference>
<evidence type="ECO:0000313" key="2">
    <source>
        <dbReference type="EMBL" id="KAK0452048.1"/>
    </source>
</evidence>
<accession>A0AA39K0D0</accession>
<protein>
    <submittedName>
        <fullName evidence="2">Uncharacterized protein</fullName>
    </submittedName>
</protein>
<keyword evidence="3" id="KW-1185">Reference proteome</keyword>
<evidence type="ECO:0000256" key="1">
    <source>
        <dbReference type="SAM" id="MobiDB-lite"/>
    </source>
</evidence>
<reference evidence="2" key="1">
    <citation type="submission" date="2023-06" db="EMBL/GenBank/DDBJ databases">
        <authorList>
            <consortium name="Lawrence Berkeley National Laboratory"/>
            <person name="Ahrendt S."/>
            <person name="Sahu N."/>
            <person name="Indic B."/>
            <person name="Wong-Bajracharya J."/>
            <person name="Merenyi Z."/>
            <person name="Ke H.-M."/>
            <person name="Monk M."/>
            <person name="Kocsube S."/>
            <person name="Drula E."/>
            <person name="Lipzen A."/>
            <person name="Balint B."/>
            <person name="Henrissat B."/>
            <person name="Andreopoulos B."/>
            <person name="Martin F.M."/>
            <person name="Harder C.B."/>
            <person name="Rigling D."/>
            <person name="Ford K.L."/>
            <person name="Foster G.D."/>
            <person name="Pangilinan J."/>
            <person name="Papanicolaou A."/>
            <person name="Barry K."/>
            <person name="LaButti K."/>
            <person name="Viragh M."/>
            <person name="Koriabine M."/>
            <person name="Yan M."/>
            <person name="Riley R."/>
            <person name="Champramary S."/>
            <person name="Plett K.L."/>
            <person name="Tsai I.J."/>
            <person name="Slot J."/>
            <person name="Sipos G."/>
            <person name="Plett J."/>
            <person name="Nagy L.G."/>
            <person name="Grigoriev I.V."/>
        </authorList>
    </citation>
    <scope>NUCLEOTIDE SEQUENCE</scope>
    <source>
        <strain evidence="2">CCBAS 213</strain>
    </source>
</reference>
<evidence type="ECO:0000313" key="3">
    <source>
        <dbReference type="Proteomes" id="UP001175211"/>
    </source>
</evidence>
<feature type="compositionally biased region" description="Basic residues" evidence="1">
    <location>
        <begin position="87"/>
        <end position="97"/>
    </location>
</feature>
<dbReference type="RefSeq" id="XP_060327882.1">
    <property type="nucleotide sequence ID" value="XM_060477848.1"/>
</dbReference>
<organism evidence="2 3">
    <name type="scientific">Armillaria tabescens</name>
    <name type="common">Ringless honey mushroom</name>
    <name type="synonym">Agaricus tabescens</name>
    <dbReference type="NCBI Taxonomy" id="1929756"/>
    <lineage>
        <taxon>Eukaryota</taxon>
        <taxon>Fungi</taxon>
        <taxon>Dikarya</taxon>
        <taxon>Basidiomycota</taxon>
        <taxon>Agaricomycotina</taxon>
        <taxon>Agaricomycetes</taxon>
        <taxon>Agaricomycetidae</taxon>
        <taxon>Agaricales</taxon>
        <taxon>Marasmiineae</taxon>
        <taxon>Physalacriaceae</taxon>
        <taxon>Desarmillaria</taxon>
    </lineage>
</organism>